<keyword evidence="10" id="KW-0969">Cilium</keyword>
<evidence type="ECO:0000256" key="2">
    <source>
        <dbReference type="ARBA" id="ARBA00009226"/>
    </source>
</evidence>
<evidence type="ECO:0000256" key="4">
    <source>
        <dbReference type="ARBA" id="ARBA00022475"/>
    </source>
</evidence>
<evidence type="ECO:0000313" key="11">
    <source>
        <dbReference type="Proteomes" id="UP000217076"/>
    </source>
</evidence>
<dbReference type="PRINTS" id="PR00956">
    <property type="entry name" value="FLGMOTORFLIN"/>
</dbReference>
<dbReference type="InterPro" id="IPR001172">
    <property type="entry name" value="FliN_T3SS_HrcQb"/>
</dbReference>
<evidence type="ECO:0000256" key="7">
    <source>
        <dbReference type="ARBA" id="ARBA00023136"/>
    </source>
</evidence>
<feature type="region of interest" description="Disordered" evidence="8">
    <location>
        <begin position="1"/>
        <end position="24"/>
    </location>
</feature>
<dbReference type="InterPro" id="IPR051469">
    <property type="entry name" value="FliN/MopA/SpaO"/>
</dbReference>
<dbReference type="PANTHER" id="PTHR43484:SF1">
    <property type="entry name" value="FLAGELLAR MOTOR SWITCH PROTEIN FLIN"/>
    <property type="match status" value="1"/>
</dbReference>
<evidence type="ECO:0000313" key="10">
    <source>
        <dbReference type="EMBL" id="SDH05587.1"/>
    </source>
</evidence>
<dbReference type="RefSeq" id="WP_092617635.1">
    <property type="nucleotide sequence ID" value="NZ_FNCV01000004.1"/>
</dbReference>
<evidence type="ECO:0000256" key="5">
    <source>
        <dbReference type="ARBA" id="ARBA00022500"/>
    </source>
</evidence>
<keyword evidence="6" id="KW-0283">Flagellar rotation</keyword>
<dbReference type="GO" id="GO:0003774">
    <property type="term" value="F:cytoskeletal motor activity"/>
    <property type="evidence" value="ECO:0007669"/>
    <property type="project" value="InterPro"/>
</dbReference>
<evidence type="ECO:0000256" key="8">
    <source>
        <dbReference type="SAM" id="MobiDB-lite"/>
    </source>
</evidence>
<sequence length="125" mass="13082">MAEEDGSHTQTSNGGGNGNGPPADTVLAQVAAAALPGSAGRRTDTAVYNVTVEVIVVLGKSTLRVNQLLKLGRGAVVELDQKTNQPVEIYANDILIARGEVVIVEGDRIGVTLTELVRSIYDQRG</sequence>
<dbReference type="GO" id="GO:0006935">
    <property type="term" value="P:chemotaxis"/>
    <property type="evidence" value="ECO:0007669"/>
    <property type="project" value="UniProtKB-KW"/>
</dbReference>
<keyword evidence="11" id="KW-1185">Reference proteome</keyword>
<keyword evidence="7" id="KW-0472">Membrane</keyword>
<dbReference type="GO" id="GO:0071973">
    <property type="term" value="P:bacterial-type flagellum-dependent cell motility"/>
    <property type="evidence" value="ECO:0007669"/>
    <property type="project" value="InterPro"/>
</dbReference>
<reference evidence="11" key="1">
    <citation type="submission" date="2016-10" db="EMBL/GenBank/DDBJ databases">
        <authorList>
            <person name="Varghese N."/>
            <person name="Submissions S."/>
        </authorList>
    </citation>
    <scope>NUCLEOTIDE SEQUENCE [LARGE SCALE GENOMIC DNA]</scope>
    <source>
        <strain evidence="11">930I</strain>
    </source>
</reference>
<feature type="domain" description="Flagellar motor switch protein FliN-like C-terminal" evidence="9">
    <location>
        <begin position="46"/>
        <end position="117"/>
    </location>
</feature>
<dbReference type="GO" id="GO:0009425">
    <property type="term" value="C:bacterial-type flagellum basal body"/>
    <property type="evidence" value="ECO:0007669"/>
    <property type="project" value="InterPro"/>
</dbReference>
<dbReference type="Pfam" id="PF01052">
    <property type="entry name" value="FliMN_C"/>
    <property type="match status" value="1"/>
</dbReference>
<dbReference type="Proteomes" id="UP000217076">
    <property type="component" value="Unassembled WGS sequence"/>
</dbReference>
<comment type="similarity">
    <text evidence="2">Belongs to the FliN/MopA/SpaO family.</text>
</comment>
<keyword evidence="10" id="KW-0282">Flagellum</keyword>
<dbReference type="PANTHER" id="PTHR43484">
    <property type="match status" value="1"/>
</dbReference>
<dbReference type="AlphaFoldDB" id="A0A1G7ZAG1"/>
<protein>
    <recommendedName>
        <fullName evidence="3">Flagellar motor switch protein FliN</fullName>
    </recommendedName>
</protein>
<keyword evidence="4" id="KW-1003">Cell membrane</keyword>
<name>A0A1G7ZAG1_9PROT</name>
<keyword evidence="5" id="KW-0145">Chemotaxis</keyword>
<dbReference type="OrthoDB" id="7433116at2"/>
<dbReference type="SUPFAM" id="SSF101801">
    <property type="entry name" value="Surface presentation of antigens (SPOA)"/>
    <property type="match status" value="1"/>
</dbReference>
<dbReference type="Gene3D" id="2.30.330.10">
    <property type="entry name" value="SpoA-like"/>
    <property type="match status" value="1"/>
</dbReference>
<dbReference type="GO" id="GO:0005886">
    <property type="term" value="C:plasma membrane"/>
    <property type="evidence" value="ECO:0007669"/>
    <property type="project" value="UniProtKB-SubCell"/>
</dbReference>
<comment type="subcellular location">
    <subcellularLocation>
        <location evidence="1">Cell membrane</location>
        <topology evidence="1">Peripheral membrane protein</topology>
        <orientation evidence="1">Cytoplasmic side</orientation>
    </subcellularLocation>
</comment>
<dbReference type="InterPro" id="IPR001543">
    <property type="entry name" value="FliN-like_C"/>
</dbReference>
<evidence type="ECO:0000259" key="9">
    <source>
        <dbReference type="Pfam" id="PF01052"/>
    </source>
</evidence>
<accession>A0A1G7ZAG1</accession>
<evidence type="ECO:0000256" key="6">
    <source>
        <dbReference type="ARBA" id="ARBA00022779"/>
    </source>
</evidence>
<dbReference type="STRING" id="83401.SAMN05421742_10450"/>
<proteinExistence type="inferred from homology"/>
<gene>
    <name evidence="10" type="ORF">SAMN05421742_10450</name>
</gene>
<evidence type="ECO:0000256" key="1">
    <source>
        <dbReference type="ARBA" id="ARBA00004413"/>
    </source>
</evidence>
<keyword evidence="10" id="KW-0966">Cell projection</keyword>
<dbReference type="EMBL" id="FNCV01000004">
    <property type="protein sequence ID" value="SDH05587.1"/>
    <property type="molecule type" value="Genomic_DNA"/>
</dbReference>
<dbReference type="InterPro" id="IPR036429">
    <property type="entry name" value="SpoA-like_sf"/>
</dbReference>
<organism evidence="10 11">
    <name type="scientific">Roseospirillum parvum</name>
    <dbReference type="NCBI Taxonomy" id="83401"/>
    <lineage>
        <taxon>Bacteria</taxon>
        <taxon>Pseudomonadati</taxon>
        <taxon>Pseudomonadota</taxon>
        <taxon>Alphaproteobacteria</taxon>
        <taxon>Rhodospirillales</taxon>
        <taxon>Rhodospirillaceae</taxon>
        <taxon>Roseospirillum</taxon>
    </lineage>
</organism>
<evidence type="ECO:0000256" key="3">
    <source>
        <dbReference type="ARBA" id="ARBA00021897"/>
    </source>
</evidence>